<dbReference type="PANTHER" id="PTHR43798:SF33">
    <property type="entry name" value="HYDROLASE, PUTATIVE (AFU_ORTHOLOGUE AFUA_2G14860)-RELATED"/>
    <property type="match status" value="1"/>
</dbReference>
<sequence length="332" mass="36371">MPVASVDTSAGHADFAYTISTPTEATARVIDESLPTVLFLHGLFGDGTLFHGQFSDPSVRRFNCVVLDLRDHGKTKNDKIPKGYGPQQAGEDISAFMDAAALPPCHVLAAGFGTIFAVALAVLHPEKVKSLTLLSTIAHAEPEFVIDGRREIAVIWKSAYEHNPPDDTALRDAVFGARQLGFNKTPSLLSALTSHSLPICFETWHPERFDSYEHITLDFLADFKGWTDEELRRIKCPVQLGQGADDIAYSTEYITSFKDQLTAAGVDVRLEIVPGAPNSLWVTHSKEVNEMFTSFVKEVDGDLPAAPKKVVSPWKELLASHGLVPSDEEEEL</sequence>
<proteinExistence type="predicted"/>
<dbReference type="InterPro" id="IPR050266">
    <property type="entry name" value="AB_hydrolase_sf"/>
</dbReference>
<gene>
    <name evidence="2" type="ORF">CYLTODRAFT_451452</name>
</gene>
<dbReference type="GO" id="GO:0016020">
    <property type="term" value="C:membrane"/>
    <property type="evidence" value="ECO:0007669"/>
    <property type="project" value="TreeGrafter"/>
</dbReference>
<dbReference type="OrthoDB" id="19657at2759"/>
<dbReference type="InterPro" id="IPR000073">
    <property type="entry name" value="AB_hydrolase_1"/>
</dbReference>
<evidence type="ECO:0000313" key="2">
    <source>
        <dbReference type="EMBL" id="KIY70684.1"/>
    </source>
</evidence>
<dbReference type="InterPro" id="IPR029058">
    <property type="entry name" value="AB_hydrolase_fold"/>
</dbReference>
<dbReference type="Gene3D" id="3.40.50.1820">
    <property type="entry name" value="alpha/beta hydrolase"/>
    <property type="match status" value="1"/>
</dbReference>
<dbReference type="STRING" id="1314674.A0A0D7BKP7"/>
<protein>
    <submittedName>
        <fullName evidence="2">Alpha/beta-hydrolase</fullName>
    </submittedName>
</protein>
<reference evidence="2 3" key="1">
    <citation type="journal article" date="2015" name="Fungal Genet. Biol.">
        <title>Evolution of novel wood decay mechanisms in Agaricales revealed by the genome sequences of Fistulina hepatica and Cylindrobasidium torrendii.</title>
        <authorList>
            <person name="Floudas D."/>
            <person name="Held B.W."/>
            <person name="Riley R."/>
            <person name="Nagy L.G."/>
            <person name="Koehler G."/>
            <person name="Ransdell A.S."/>
            <person name="Younus H."/>
            <person name="Chow J."/>
            <person name="Chiniquy J."/>
            <person name="Lipzen A."/>
            <person name="Tritt A."/>
            <person name="Sun H."/>
            <person name="Haridas S."/>
            <person name="LaButti K."/>
            <person name="Ohm R.A."/>
            <person name="Kues U."/>
            <person name="Blanchette R.A."/>
            <person name="Grigoriev I.V."/>
            <person name="Minto R.E."/>
            <person name="Hibbett D.S."/>
        </authorList>
    </citation>
    <scope>NUCLEOTIDE SEQUENCE [LARGE SCALE GENOMIC DNA]</scope>
    <source>
        <strain evidence="2 3">FP15055 ss-10</strain>
    </source>
</reference>
<dbReference type="SUPFAM" id="SSF53474">
    <property type="entry name" value="alpha/beta-Hydrolases"/>
    <property type="match status" value="1"/>
</dbReference>
<name>A0A0D7BKP7_9AGAR</name>
<dbReference type="GO" id="GO:0016787">
    <property type="term" value="F:hydrolase activity"/>
    <property type="evidence" value="ECO:0007669"/>
    <property type="project" value="UniProtKB-KW"/>
</dbReference>
<keyword evidence="2" id="KW-0378">Hydrolase</keyword>
<dbReference type="EMBL" id="KN880464">
    <property type="protein sequence ID" value="KIY70684.1"/>
    <property type="molecule type" value="Genomic_DNA"/>
</dbReference>
<feature type="domain" description="AB hydrolase-1" evidence="1">
    <location>
        <begin position="35"/>
        <end position="188"/>
    </location>
</feature>
<keyword evidence="3" id="KW-1185">Reference proteome</keyword>
<evidence type="ECO:0000259" key="1">
    <source>
        <dbReference type="Pfam" id="PF00561"/>
    </source>
</evidence>
<accession>A0A0D7BKP7</accession>
<dbReference type="Pfam" id="PF00561">
    <property type="entry name" value="Abhydrolase_1"/>
    <property type="match status" value="1"/>
</dbReference>
<organism evidence="2 3">
    <name type="scientific">Cylindrobasidium torrendii FP15055 ss-10</name>
    <dbReference type="NCBI Taxonomy" id="1314674"/>
    <lineage>
        <taxon>Eukaryota</taxon>
        <taxon>Fungi</taxon>
        <taxon>Dikarya</taxon>
        <taxon>Basidiomycota</taxon>
        <taxon>Agaricomycotina</taxon>
        <taxon>Agaricomycetes</taxon>
        <taxon>Agaricomycetidae</taxon>
        <taxon>Agaricales</taxon>
        <taxon>Marasmiineae</taxon>
        <taxon>Physalacriaceae</taxon>
        <taxon>Cylindrobasidium</taxon>
    </lineage>
</organism>
<dbReference type="AlphaFoldDB" id="A0A0D7BKP7"/>
<evidence type="ECO:0000313" key="3">
    <source>
        <dbReference type="Proteomes" id="UP000054007"/>
    </source>
</evidence>
<dbReference type="Proteomes" id="UP000054007">
    <property type="component" value="Unassembled WGS sequence"/>
</dbReference>
<dbReference type="PANTHER" id="PTHR43798">
    <property type="entry name" value="MONOACYLGLYCEROL LIPASE"/>
    <property type="match status" value="1"/>
</dbReference>